<dbReference type="RefSeq" id="WP_148928977.1">
    <property type="nucleotide sequence ID" value="NZ_VNHS01000003.1"/>
</dbReference>
<evidence type="ECO:0000256" key="1">
    <source>
        <dbReference type="ARBA" id="ARBA00004613"/>
    </source>
</evidence>
<dbReference type="InterPro" id="IPR013783">
    <property type="entry name" value="Ig-like_fold"/>
</dbReference>
<dbReference type="Proteomes" id="UP000323257">
    <property type="component" value="Unassembled WGS sequence"/>
</dbReference>
<keyword evidence="6" id="KW-1185">Reference proteome</keyword>
<keyword evidence="3" id="KW-0732">Signal</keyword>
<dbReference type="PANTHER" id="PTHR40088:SF2">
    <property type="entry name" value="SECRETED SUGAR HYDROLASE"/>
    <property type="match status" value="1"/>
</dbReference>
<evidence type="ECO:0000256" key="3">
    <source>
        <dbReference type="ARBA" id="ARBA00022729"/>
    </source>
</evidence>
<feature type="domain" description="PKD" evidence="4">
    <location>
        <begin position="598"/>
        <end position="648"/>
    </location>
</feature>
<dbReference type="EMBL" id="VNHS01000003">
    <property type="protein sequence ID" value="TYP76576.1"/>
    <property type="molecule type" value="Genomic_DNA"/>
</dbReference>
<dbReference type="InterPro" id="IPR058094">
    <property type="entry name" value="Ig-like_OmpL47-like"/>
</dbReference>
<reference evidence="5 6" key="1">
    <citation type="submission" date="2019-07" db="EMBL/GenBank/DDBJ databases">
        <title>Genomic Encyclopedia of Type Strains, Phase III (KMG-III): the genomes of soil and plant-associated and newly described type strains.</title>
        <authorList>
            <person name="Whitman W."/>
        </authorList>
    </citation>
    <scope>NUCLEOTIDE SEQUENCE [LARGE SCALE GENOMIC DNA]</scope>
    <source>
        <strain evidence="5 6">BL24</strain>
    </source>
</reference>
<keyword evidence="2" id="KW-0964">Secreted</keyword>
<proteinExistence type="predicted"/>
<dbReference type="SMART" id="SM00089">
    <property type="entry name" value="PKD"/>
    <property type="match status" value="1"/>
</dbReference>
<evidence type="ECO:0000313" key="6">
    <source>
        <dbReference type="Proteomes" id="UP000323257"/>
    </source>
</evidence>
<dbReference type="PANTHER" id="PTHR40088">
    <property type="entry name" value="PECTATE LYASE (EUROFUNG)"/>
    <property type="match status" value="1"/>
</dbReference>
<evidence type="ECO:0000256" key="2">
    <source>
        <dbReference type="ARBA" id="ARBA00022525"/>
    </source>
</evidence>
<accession>A0A5S5CE34</accession>
<dbReference type="AlphaFoldDB" id="A0A5S5CE34"/>
<protein>
    <submittedName>
        <fullName evidence="5">PKD domain-containing protein</fullName>
    </submittedName>
</protein>
<dbReference type="PROSITE" id="PS50093">
    <property type="entry name" value="PKD"/>
    <property type="match status" value="1"/>
</dbReference>
<comment type="subcellular location">
    <subcellularLocation>
        <location evidence="1">Secreted</location>
    </subcellularLocation>
</comment>
<dbReference type="InterPro" id="IPR052052">
    <property type="entry name" value="Polysaccharide_Lyase_9"/>
</dbReference>
<dbReference type="InterPro" id="IPR011050">
    <property type="entry name" value="Pectin_lyase_fold/virulence"/>
</dbReference>
<dbReference type="InterPro" id="IPR000601">
    <property type="entry name" value="PKD_dom"/>
</dbReference>
<dbReference type="NCBIfam" id="NF047446">
    <property type="entry name" value="barrel_OmpL47"/>
    <property type="match status" value="1"/>
</dbReference>
<dbReference type="Gene3D" id="2.60.40.10">
    <property type="entry name" value="Immunoglobulins"/>
    <property type="match status" value="2"/>
</dbReference>
<dbReference type="InterPro" id="IPR012334">
    <property type="entry name" value="Pectin_lyas_fold"/>
</dbReference>
<dbReference type="InterPro" id="IPR022409">
    <property type="entry name" value="PKD/Chitinase_dom"/>
</dbReference>
<organism evidence="5 6">
    <name type="scientific">Paenibacillus methanolicus</name>
    <dbReference type="NCBI Taxonomy" id="582686"/>
    <lineage>
        <taxon>Bacteria</taxon>
        <taxon>Bacillati</taxon>
        <taxon>Bacillota</taxon>
        <taxon>Bacilli</taxon>
        <taxon>Bacillales</taxon>
        <taxon>Paenibacillaceae</taxon>
        <taxon>Paenibacillus</taxon>
    </lineage>
</organism>
<sequence>MKRFKTYSFVAVVMMMLISMLELGTLLPVSVVHATGTTYYVSPTGSASHDGLSTAAPWTLTKAAATAAAGDTVLFMDGVYSEQFIPQNSGTAGNPITFKAMNAGQTTLTYAASDNFVIKILGKSHLALSGFKVTSHLNKGKWIMLDSSNGTAGGTKNSNITISDCVFNYATAGWGPRAPFSINYTEQLKLLRNSVTEAYDGDDLITVANSSKLLIEGNNFNKARHTVFAFGYAGAYHSVRDVVVRNNVFNSQWSRNFEIAPNSRILLEGNVFAEQRLGSGNAASRNSIHANQVIFRYNRFIRNYGSGTLGSSPYETGLLFKDSVFYNNVFAENDTWVHYIGDNYALRTIQNNFYKNNIFYNNDNNASNKNLRYNEPAINPDGTRTISFIRNNFWHGPGVTPMILGTDNNVSNYNLRTLAAVEAMSQISGSQVPLFDENTNVNPLFTDPGNYNFTLQAGSPMIDGGANLTKAVGAGHATATITVENPNYFYDGFGIGGEQGDLISVGSSGNRARIINIAYTTDPATGVVTSGVLTLDTPLTWADGASVNLAYAGSAPDLGIAETGAAARESLQVATGQFKSVTGTAVPFSASVYGSFAPVSYSWKFGDGSTGTGATPSHAYAQPGQYMVYCTATDAAGKTISGTTYVIIHAVDYLSQPLVYNSFDADDRLYAQLYRHGARGNEAKNIEQQFENGTNGVIHVFFHANDKETRELRFGYNPPDWNIDQFPIVSAKYKVNKGTPLVLALEAYQIRWDDDRTYPIAATESANQPTAVQELIDDGQWHTIEVDVREIRNLGGTYAGLSSLRSAGFRLMAPDNTGKEYWVDDFSIKPETPPPVTAATVSPETPDGSNGWYTSDVTISLATNNAISKVARTEYRVNDGPWVPYTGSIPPFSDGEYTFHYRSVDQAGRTESSQAIAFKVDTTAPELTVRLDKTSIWPANHKMVTVNAALTTNDDVSGVASVNLTSITSDEQDSGQGDIQAAIGTPASSFALRAERSGNGDGRTYTVTYTATDQAGNQTVTAVPVIVPHDQSHSINEG</sequence>
<dbReference type="SUPFAM" id="SSF51126">
    <property type="entry name" value="Pectin lyase-like"/>
    <property type="match status" value="1"/>
</dbReference>
<evidence type="ECO:0000259" key="4">
    <source>
        <dbReference type="PROSITE" id="PS50093"/>
    </source>
</evidence>
<dbReference type="GO" id="GO:0016837">
    <property type="term" value="F:carbon-oxygen lyase activity, acting on polysaccharides"/>
    <property type="evidence" value="ECO:0007669"/>
    <property type="project" value="TreeGrafter"/>
</dbReference>
<comment type="caution">
    <text evidence="5">The sequence shown here is derived from an EMBL/GenBank/DDBJ whole genome shotgun (WGS) entry which is preliminary data.</text>
</comment>
<dbReference type="OrthoDB" id="340819at2"/>
<dbReference type="SUPFAM" id="SSF49299">
    <property type="entry name" value="PKD domain"/>
    <property type="match status" value="1"/>
</dbReference>
<dbReference type="Pfam" id="PF18911">
    <property type="entry name" value="PKD_4"/>
    <property type="match status" value="1"/>
</dbReference>
<dbReference type="GO" id="GO:0005576">
    <property type="term" value="C:extracellular region"/>
    <property type="evidence" value="ECO:0007669"/>
    <property type="project" value="UniProtKB-SubCell"/>
</dbReference>
<dbReference type="Gene3D" id="2.160.20.10">
    <property type="entry name" value="Single-stranded right-handed beta-helix, Pectin lyase-like"/>
    <property type="match status" value="1"/>
</dbReference>
<dbReference type="InterPro" id="IPR035986">
    <property type="entry name" value="PKD_dom_sf"/>
</dbReference>
<dbReference type="CDD" id="cd00146">
    <property type="entry name" value="PKD"/>
    <property type="match status" value="1"/>
</dbReference>
<name>A0A5S5CE34_9BACL</name>
<evidence type="ECO:0000313" key="5">
    <source>
        <dbReference type="EMBL" id="TYP76576.1"/>
    </source>
</evidence>
<gene>
    <name evidence="5" type="ORF">BCM02_103238</name>
</gene>